<feature type="region of interest" description="Disordered" evidence="5">
    <location>
        <begin position="424"/>
        <end position="443"/>
    </location>
</feature>
<feature type="compositionally biased region" description="Basic and acidic residues" evidence="5">
    <location>
        <begin position="633"/>
        <end position="654"/>
    </location>
</feature>
<keyword evidence="4" id="KW-0677">Repeat</keyword>
<feature type="region of interest" description="Disordered" evidence="5">
    <location>
        <begin position="1495"/>
        <end position="1522"/>
    </location>
</feature>
<dbReference type="InterPro" id="IPR046995">
    <property type="entry name" value="RGS10/12/14-like"/>
</dbReference>
<feature type="region of interest" description="Disordered" evidence="5">
    <location>
        <begin position="866"/>
        <end position="915"/>
    </location>
</feature>
<dbReference type="GO" id="GO:0005737">
    <property type="term" value="C:cytoplasm"/>
    <property type="evidence" value="ECO:0007669"/>
    <property type="project" value="UniProtKB-SubCell"/>
</dbReference>
<dbReference type="CDD" id="cd08742">
    <property type="entry name" value="RGS_RGS12"/>
    <property type="match status" value="1"/>
</dbReference>
<evidence type="ECO:0000259" key="6">
    <source>
        <dbReference type="PROSITE" id="PS50106"/>
    </source>
</evidence>
<dbReference type="InterPro" id="IPR029071">
    <property type="entry name" value="Ubiquitin-like_domsf"/>
</dbReference>
<feature type="region of interest" description="Disordered" evidence="5">
    <location>
        <begin position="1341"/>
        <end position="1381"/>
    </location>
</feature>
<dbReference type="Pfam" id="PF16612">
    <property type="entry name" value="RGS12_usC"/>
    <property type="match status" value="1"/>
</dbReference>
<evidence type="ECO:0000259" key="8">
    <source>
        <dbReference type="PROSITE" id="PS50898"/>
    </source>
</evidence>
<feature type="compositionally biased region" description="Low complexity" evidence="5">
    <location>
        <begin position="428"/>
        <end position="437"/>
    </location>
</feature>
<dbReference type="Pfam" id="PF16613">
    <property type="entry name" value="RGS12_us1"/>
    <property type="match status" value="1"/>
</dbReference>
<dbReference type="SUPFAM" id="SSF50729">
    <property type="entry name" value="PH domain-like"/>
    <property type="match status" value="1"/>
</dbReference>
<feature type="region of interest" description="Disordered" evidence="5">
    <location>
        <begin position="463"/>
        <end position="553"/>
    </location>
</feature>
<dbReference type="SMART" id="SM00315">
    <property type="entry name" value="RGS"/>
    <property type="match status" value="1"/>
</dbReference>
<evidence type="ECO:0000259" key="7">
    <source>
        <dbReference type="PROSITE" id="PS50132"/>
    </source>
</evidence>
<dbReference type="PROSITE" id="PS50898">
    <property type="entry name" value="RBD"/>
    <property type="match status" value="2"/>
</dbReference>
<dbReference type="PANTHER" id="PTHR45945:SF1">
    <property type="entry name" value="REGULATOR OF G-PROTEIN SIGNALING 12"/>
    <property type="match status" value="1"/>
</dbReference>
<feature type="region of interest" description="Disordered" evidence="5">
    <location>
        <begin position="1137"/>
        <end position="1186"/>
    </location>
</feature>
<accession>A0A8C1MND0</accession>
<feature type="compositionally biased region" description="Pro residues" evidence="5">
    <location>
        <begin position="1357"/>
        <end position="1366"/>
    </location>
</feature>
<feature type="region of interest" description="Disordered" evidence="5">
    <location>
        <begin position="1231"/>
        <end position="1320"/>
    </location>
</feature>
<dbReference type="SUPFAM" id="SSF50156">
    <property type="entry name" value="PDZ domain-like"/>
    <property type="match status" value="1"/>
</dbReference>
<dbReference type="GO" id="GO:0005886">
    <property type="term" value="C:plasma membrane"/>
    <property type="evidence" value="ECO:0007669"/>
    <property type="project" value="TreeGrafter"/>
</dbReference>
<comment type="subcellular location">
    <subcellularLocation>
        <location evidence="1">Cytoplasm</location>
    </subcellularLocation>
</comment>
<evidence type="ECO:0000313" key="10">
    <source>
        <dbReference type="Proteomes" id="UP000694427"/>
    </source>
</evidence>
<dbReference type="PRINTS" id="PR01301">
    <property type="entry name" value="RGSPROTEIN"/>
</dbReference>
<feature type="region of interest" description="Disordered" evidence="5">
    <location>
        <begin position="633"/>
        <end position="662"/>
    </location>
</feature>
<reference evidence="9" key="1">
    <citation type="submission" date="2025-08" db="UniProtKB">
        <authorList>
            <consortium name="Ensembl"/>
        </authorList>
    </citation>
    <scope>IDENTIFICATION</scope>
</reference>
<feature type="compositionally biased region" description="Low complexity" evidence="5">
    <location>
        <begin position="1255"/>
        <end position="1269"/>
    </location>
</feature>
<evidence type="ECO:0000256" key="1">
    <source>
        <dbReference type="ARBA" id="ARBA00004496"/>
    </source>
</evidence>
<feature type="compositionally biased region" description="Pro residues" evidence="5">
    <location>
        <begin position="1414"/>
        <end position="1423"/>
    </location>
</feature>
<dbReference type="Gene3D" id="1.10.167.10">
    <property type="entry name" value="Regulator of G-protein Signalling 4, domain 2"/>
    <property type="match status" value="1"/>
</dbReference>
<feature type="compositionally biased region" description="Polar residues" evidence="5">
    <location>
        <begin position="1233"/>
        <end position="1243"/>
    </location>
</feature>
<dbReference type="InterPro" id="IPR003116">
    <property type="entry name" value="RBD_dom"/>
</dbReference>
<dbReference type="CDD" id="cd17138">
    <property type="entry name" value="RBD2_RGS12"/>
    <property type="match status" value="1"/>
</dbReference>
<dbReference type="InterPro" id="IPR037880">
    <property type="entry name" value="RGS12_RGS"/>
</dbReference>
<dbReference type="Ensembl" id="ENSCCRT00010088076.1">
    <property type="protein sequence ID" value="ENSCCRP00010079388.1"/>
    <property type="gene ID" value="ENSCCRG00010034701.1"/>
</dbReference>
<dbReference type="InterPro" id="IPR003109">
    <property type="entry name" value="GoLoco_motif"/>
</dbReference>
<dbReference type="InterPro" id="IPR036034">
    <property type="entry name" value="PDZ_sf"/>
</dbReference>
<dbReference type="Pfam" id="PF00615">
    <property type="entry name" value="RGS"/>
    <property type="match status" value="1"/>
</dbReference>
<evidence type="ECO:0000256" key="5">
    <source>
        <dbReference type="SAM" id="MobiDB-lite"/>
    </source>
</evidence>
<dbReference type="Gene3D" id="2.30.29.30">
    <property type="entry name" value="Pleckstrin-homology domain (PH domain)/Phosphotyrosine-binding domain (PTB)"/>
    <property type="match status" value="1"/>
</dbReference>
<dbReference type="InterPro" id="IPR016137">
    <property type="entry name" value="RGS"/>
</dbReference>
<evidence type="ECO:0000256" key="4">
    <source>
        <dbReference type="ARBA" id="ARBA00022737"/>
    </source>
</evidence>
<dbReference type="CDD" id="cd06710">
    <property type="entry name" value="PDZ_RGS12-like"/>
    <property type="match status" value="1"/>
</dbReference>
<dbReference type="SMART" id="SM00455">
    <property type="entry name" value="RBD"/>
    <property type="match status" value="2"/>
</dbReference>
<evidence type="ECO:0000256" key="2">
    <source>
        <dbReference type="ARBA" id="ARBA00022468"/>
    </source>
</evidence>
<dbReference type="CDD" id="cd17136">
    <property type="entry name" value="RBD1_RGS12"/>
    <property type="match status" value="1"/>
</dbReference>
<proteinExistence type="predicted"/>
<dbReference type="Pfam" id="PF16611">
    <property type="entry name" value="RGS12_us2"/>
    <property type="match status" value="1"/>
</dbReference>
<feature type="domain" description="RBD" evidence="8">
    <location>
        <begin position="1063"/>
        <end position="1133"/>
    </location>
</feature>
<keyword evidence="3" id="KW-0963">Cytoplasm</keyword>
<feature type="compositionally biased region" description="Basic and acidic residues" evidence="5">
    <location>
        <begin position="893"/>
        <end position="915"/>
    </location>
</feature>
<dbReference type="PROSITE" id="PS50877">
    <property type="entry name" value="GOLOCO"/>
    <property type="match status" value="1"/>
</dbReference>
<dbReference type="Gene3D" id="2.30.42.10">
    <property type="match status" value="1"/>
</dbReference>
<dbReference type="Pfam" id="PF02196">
    <property type="entry name" value="RBD"/>
    <property type="match status" value="1"/>
</dbReference>
<dbReference type="SUPFAM" id="SSF48097">
    <property type="entry name" value="Regulator of G-protein signaling, RGS"/>
    <property type="match status" value="1"/>
</dbReference>
<dbReference type="InterPro" id="IPR024066">
    <property type="entry name" value="RGS_subdom1/3"/>
</dbReference>
<keyword evidence="2" id="KW-0343">GTPase activation</keyword>
<protein>
    <submittedName>
        <fullName evidence="9">Regulator of G protein signaling 12b</fullName>
    </submittedName>
</protein>
<dbReference type="InterPro" id="IPR044926">
    <property type="entry name" value="RGS_subdomain_2"/>
</dbReference>
<dbReference type="GO" id="GO:0005096">
    <property type="term" value="F:GTPase activator activity"/>
    <property type="evidence" value="ECO:0007669"/>
    <property type="project" value="UniProtKB-KW"/>
</dbReference>
<feature type="region of interest" description="Disordered" evidence="5">
    <location>
        <begin position="946"/>
        <end position="983"/>
    </location>
</feature>
<dbReference type="PROSITE" id="PS50106">
    <property type="entry name" value="PDZ"/>
    <property type="match status" value="1"/>
</dbReference>
<dbReference type="SMART" id="SM00462">
    <property type="entry name" value="PTB"/>
    <property type="match status" value="1"/>
</dbReference>
<dbReference type="InterPro" id="IPR001478">
    <property type="entry name" value="PDZ"/>
</dbReference>
<dbReference type="SMART" id="SM00228">
    <property type="entry name" value="PDZ"/>
    <property type="match status" value="1"/>
</dbReference>
<dbReference type="SUPFAM" id="SSF54236">
    <property type="entry name" value="Ubiquitin-like"/>
    <property type="match status" value="2"/>
</dbReference>
<feature type="domain" description="PDZ" evidence="6">
    <location>
        <begin position="22"/>
        <end position="99"/>
    </location>
</feature>
<dbReference type="InterPro" id="IPR036305">
    <property type="entry name" value="RGS_sf"/>
</dbReference>
<dbReference type="GO" id="GO:0008277">
    <property type="term" value="P:regulation of G protein-coupled receptor signaling pathway"/>
    <property type="evidence" value="ECO:0007669"/>
    <property type="project" value="TreeGrafter"/>
</dbReference>
<dbReference type="GO" id="GO:0005634">
    <property type="term" value="C:nucleus"/>
    <property type="evidence" value="ECO:0007669"/>
    <property type="project" value="TreeGrafter"/>
</dbReference>
<evidence type="ECO:0000313" key="9">
    <source>
        <dbReference type="Ensembl" id="ENSCCRP00010079388.1"/>
    </source>
</evidence>
<feature type="domain" description="RGS" evidence="7">
    <location>
        <begin position="739"/>
        <end position="856"/>
    </location>
</feature>
<feature type="domain" description="RBD" evidence="8">
    <location>
        <begin position="991"/>
        <end position="1061"/>
    </location>
</feature>
<sequence>MFRQSEQGRRRVNAQPSARIRGVEVARGRTGYGFTLSGQSPCVLNCILKGSPADYVGLRSGDQILSVNDINVSKASHEDVVKLIGRCTGVLHLVIAEGSHKSAHLDSCSSDEELGFHDHKSHWLRPKIDSKTLGINRAERVVAEMQSGGIFNMIFENSSHSSSSSEKAVGCASASKTRALSEPEISYGNAGTRQSDPNLLTEEEMAKVLNDDSVFVDMFEQQDEFALLQNADSAGILNVGMVVGYLGSIELASTSANLESDSLQAIRGCMRRLRAEQKVHSLVLLKVMHDCVQLCNDRGAVLATYPAEKLAFSAVCPDDRRFFGLVTMQATNDHAMNRHGEEEQGLRTSCHVFIVDPELCHHKIHQGVARRFGFDCTPDPDTGGCLEFPPTSQPLLQFVSVLYRDMGESIEGMRARAFLDGDLDAQQNNSTSSNSDSGIGNFLPEEKNNRVLLVDLGANPNRHVPTGLWENPPGSRSQSVLGGLPPPPPPTISHRNGYRPDQFVDHPQPHPHSHGDPPLLSGRHLNSSSRLDVSGLPSRSHYSAHGKKVTGASGQRWLPVHVLRDWRQGHSSDQESYAESTDGWSSANCSTLPPPMSKIPADRYRAAGEIASQPHRLHMQKDEWAKKLLGEKNLREHPQQSNDCRRMKDSEKKGGRFKGITMGFPHRSSGRRSFGRSKRLSMARSLDDLESAAVSDGELNSVDLKGCGSDNSLNSNASLPSVQCHRRHTERRVASWAVCFERLLQDPVGVRYFSEFLKKEFSEENILFWQACEYFSHVPETDKKQLSQKAREIYNSFLSSKATTPVNIDSQAQLADDILNAPRPDMFKEQQLQIFNLMKFDSYTRFLKSYLYQECMLAEVEGRPLPDPYQVPSSPTSKHSTSSDRSNLSTPKKVQDDKKSKSGRSLNEDGRDEHGDKKKSIFFSWSINRSFGKGSKKKELGDYSFTGSNGRRESQGSLSSGASLELATSGSGKNEGETSRNSMALSERAVRHCNINLPDGSCCSVPIRPGVSIREVLLGLCEKLGINLAAVDLFLVGGEKPLVLDQDCMTLCSRDLRLEKRTLFRLDLVPINRSVGLKAKPTKPVTEVLRPVVAKYGLNLEDLVARISGEKEPLDLGLPISNLDGLRVVLEAGEHVPGKDKQKLVSSKSHGPPLSTRSQSATGEDKAAGKASAVKTRAQVEKHKQKKLNIDEAEEFFELISKAQSNRADDQRGLLNKSDLILPDFLRLDTEADGNNLSSTPVSHKSRPRSNENGSALSASRQSQSLDSAVEGTVPRRALMPPNRALRNAAGRNPPPFSSSLSPVPHSQKGGSSGITDWRSDGGVQALEEEESGTDLTYVAEGDITSPNSSLLHQSPVPLPPSPDRPNLPREDTYQDSWARTGTSPASRFIWLKNERRHRERTSVSKYSHRRAPSAPPPPPPPRVRGASKRAPLHVRGALDVDGIRCDDLGGRNGELGDLERVVGDLKTSKGRMRTGVYQTSDQAELLPVKKRIDPTAKTAIKPSVKTSSKKNNHSKNNATFV</sequence>
<dbReference type="SMART" id="SM00390">
    <property type="entry name" value="GoLoco"/>
    <property type="match status" value="1"/>
</dbReference>
<dbReference type="FunFam" id="1.10.167.10:FF:000001">
    <property type="entry name" value="Putative regulator of g-protein signaling 12"/>
    <property type="match status" value="1"/>
</dbReference>
<keyword evidence="10" id="KW-1185">Reference proteome</keyword>
<feature type="compositionally biased region" description="Low complexity" evidence="5">
    <location>
        <begin position="1298"/>
        <end position="1307"/>
    </location>
</feature>
<feature type="compositionally biased region" description="Low complexity" evidence="5">
    <location>
        <begin position="955"/>
        <end position="972"/>
    </location>
</feature>
<evidence type="ECO:0000256" key="3">
    <source>
        <dbReference type="ARBA" id="ARBA00022490"/>
    </source>
</evidence>
<name>A0A8C1MND0_CYPCA</name>
<feature type="compositionally biased region" description="Low complexity" evidence="5">
    <location>
        <begin position="872"/>
        <end position="886"/>
    </location>
</feature>
<dbReference type="Proteomes" id="UP000694427">
    <property type="component" value="Unplaced"/>
</dbReference>
<dbReference type="InterPro" id="IPR006020">
    <property type="entry name" value="PTB/PI_dom"/>
</dbReference>
<dbReference type="Pfam" id="PF02188">
    <property type="entry name" value="GoLoco"/>
    <property type="match status" value="1"/>
</dbReference>
<dbReference type="GO" id="GO:0007165">
    <property type="term" value="P:signal transduction"/>
    <property type="evidence" value="ECO:0007669"/>
    <property type="project" value="InterPro"/>
</dbReference>
<dbReference type="PROSITE" id="PS50132">
    <property type="entry name" value="RGS"/>
    <property type="match status" value="1"/>
</dbReference>
<organism evidence="9 10">
    <name type="scientific">Cyprinus carpio</name>
    <name type="common">Common carp</name>
    <dbReference type="NCBI Taxonomy" id="7962"/>
    <lineage>
        <taxon>Eukaryota</taxon>
        <taxon>Metazoa</taxon>
        <taxon>Chordata</taxon>
        <taxon>Craniata</taxon>
        <taxon>Vertebrata</taxon>
        <taxon>Euteleostomi</taxon>
        <taxon>Actinopterygii</taxon>
        <taxon>Neopterygii</taxon>
        <taxon>Teleostei</taxon>
        <taxon>Ostariophysi</taxon>
        <taxon>Cypriniformes</taxon>
        <taxon>Cyprinidae</taxon>
        <taxon>Cyprininae</taxon>
        <taxon>Cyprinus</taxon>
    </lineage>
</organism>
<dbReference type="Gene3D" id="1.10.196.10">
    <property type="match status" value="1"/>
</dbReference>
<dbReference type="CDD" id="cd13162">
    <property type="entry name" value="PTB_RGS12"/>
    <property type="match status" value="1"/>
</dbReference>
<reference evidence="9" key="2">
    <citation type="submission" date="2025-09" db="UniProtKB">
        <authorList>
            <consortium name="Ensembl"/>
        </authorList>
    </citation>
    <scope>IDENTIFICATION</scope>
</reference>
<dbReference type="Pfam" id="PF00595">
    <property type="entry name" value="PDZ"/>
    <property type="match status" value="1"/>
</dbReference>
<feature type="compositionally biased region" description="Polar residues" evidence="5">
    <location>
        <begin position="574"/>
        <end position="591"/>
    </location>
</feature>
<feature type="region of interest" description="Disordered" evidence="5">
    <location>
        <begin position="1400"/>
        <end position="1430"/>
    </location>
</feature>
<dbReference type="Gene3D" id="3.10.20.90">
    <property type="entry name" value="Phosphatidylinositol 3-kinase Catalytic Subunit, Chain A, domain 1"/>
    <property type="match status" value="2"/>
</dbReference>
<dbReference type="PANTHER" id="PTHR45945">
    <property type="entry name" value="REGULATOR OF G-PROTEIN SIGNALING LOCO"/>
    <property type="match status" value="1"/>
</dbReference>
<feature type="region of interest" description="Disordered" evidence="5">
    <location>
        <begin position="569"/>
        <end position="595"/>
    </location>
</feature>
<dbReference type="InterPro" id="IPR011993">
    <property type="entry name" value="PH-like_dom_sf"/>
</dbReference>
<feature type="compositionally biased region" description="Polar residues" evidence="5">
    <location>
        <begin position="1144"/>
        <end position="1162"/>
    </location>
</feature>